<dbReference type="InterPro" id="IPR036047">
    <property type="entry name" value="F-box-like_dom_sf"/>
</dbReference>
<sequence length="409" mass="46865">MSSLETKFSFVSISESESPIMANREEEEEKSVVCNNISFDLLENILSRLDVKSVKKCECVCKSWFSLLRTQYFMKLHLNSQQLPRVIFINYREASNSHDLSICSLGNGLFSEISLNQLPYSAMDSSSDDESCSLSFIGSDKGIIGISDSRDNKLSPLYYIWNPTTNESKKLPPLDLIEDEYYRLRGLGYDPLTNDLKVVVFTSQLKKGHKIAIYNMRSNSWKAITMSNLFPEFKSVRVTPSISTSINVNNFIHWYIFYRNGNTSDDEDDPEIFTGIIAFDISKEKFNLVKLPQVEKGNNGGDIAKIFGCLSMIYVDEVTIVHVWVMKNYGDSDSWYEYLSFSLNDLILTKLGKFCRIRFLSDEILIVTLFLTGYICWYDSKSKTIQIIGKRHPVIEFTTYVESVLRLNG</sequence>
<dbReference type="Pfam" id="PF00646">
    <property type="entry name" value="F-box"/>
    <property type="match status" value="1"/>
</dbReference>
<dbReference type="InterPro" id="IPR013187">
    <property type="entry name" value="F-box-assoc_dom_typ3"/>
</dbReference>
<dbReference type="EMBL" id="JAATIQ010000141">
    <property type="protein sequence ID" value="KAF4377880.1"/>
    <property type="molecule type" value="Genomic_DNA"/>
</dbReference>
<evidence type="ECO:0000313" key="2">
    <source>
        <dbReference type="EMBL" id="KAF4377880.1"/>
    </source>
</evidence>
<evidence type="ECO:0000259" key="1">
    <source>
        <dbReference type="SMART" id="SM00256"/>
    </source>
</evidence>
<dbReference type="PANTHER" id="PTHR31672:SF13">
    <property type="entry name" value="F-BOX PROTEIN CPR30-LIKE"/>
    <property type="match status" value="1"/>
</dbReference>
<reference evidence="2 3" key="1">
    <citation type="journal article" date="2020" name="bioRxiv">
        <title>Sequence and annotation of 42 cannabis genomes reveals extensive copy number variation in cannabinoid synthesis and pathogen resistance genes.</title>
        <authorList>
            <person name="Mckernan K.J."/>
            <person name="Helbert Y."/>
            <person name="Kane L.T."/>
            <person name="Ebling H."/>
            <person name="Zhang L."/>
            <person name="Liu B."/>
            <person name="Eaton Z."/>
            <person name="Mclaughlin S."/>
            <person name="Kingan S."/>
            <person name="Baybayan P."/>
            <person name="Concepcion G."/>
            <person name="Jordan M."/>
            <person name="Riva A."/>
            <person name="Barbazuk W."/>
            <person name="Harkins T."/>
        </authorList>
    </citation>
    <scope>NUCLEOTIDE SEQUENCE [LARGE SCALE GENOMIC DNA]</scope>
    <source>
        <strain evidence="3">cv. Jamaican Lion 4</strain>
        <tissue evidence="2">Leaf</tissue>
    </source>
</reference>
<proteinExistence type="predicted"/>
<organism evidence="2 3">
    <name type="scientific">Cannabis sativa</name>
    <name type="common">Hemp</name>
    <name type="synonym">Marijuana</name>
    <dbReference type="NCBI Taxonomy" id="3483"/>
    <lineage>
        <taxon>Eukaryota</taxon>
        <taxon>Viridiplantae</taxon>
        <taxon>Streptophyta</taxon>
        <taxon>Embryophyta</taxon>
        <taxon>Tracheophyta</taxon>
        <taxon>Spermatophyta</taxon>
        <taxon>Magnoliopsida</taxon>
        <taxon>eudicotyledons</taxon>
        <taxon>Gunneridae</taxon>
        <taxon>Pentapetalae</taxon>
        <taxon>rosids</taxon>
        <taxon>fabids</taxon>
        <taxon>Rosales</taxon>
        <taxon>Cannabaceae</taxon>
        <taxon>Cannabis</taxon>
    </lineage>
</organism>
<protein>
    <recommendedName>
        <fullName evidence="1">F-box domain-containing protein</fullName>
    </recommendedName>
</protein>
<name>A0A7J6G710_CANSA</name>
<feature type="domain" description="F-box" evidence="1">
    <location>
        <begin position="37"/>
        <end position="77"/>
    </location>
</feature>
<dbReference type="SUPFAM" id="SSF81383">
    <property type="entry name" value="F-box domain"/>
    <property type="match status" value="1"/>
</dbReference>
<dbReference type="PANTHER" id="PTHR31672">
    <property type="entry name" value="BNACNNG10540D PROTEIN"/>
    <property type="match status" value="1"/>
</dbReference>
<gene>
    <name evidence="2" type="ORF">G4B88_031546</name>
</gene>
<dbReference type="InterPro" id="IPR017451">
    <property type="entry name" value="F-box-assoc_interact_dom"/>
</dbReference>
<dbReference type="Pfam" id="PF08268">
    <property type="entry name" value="FBA_3"/>
    <property type="match status" value="1"/>
</dbReference>
<dbReference type="CDD" id="cd22157">
    <property type="entry name" value="F-box_AtFBW1-like"/>
    <property type="match status" value="1"/>
</dbReference>
<dbReference type="Gene3D" id="1.20.1280.50">
    <property type="match status" value="1"/>
</dbReference>
<dbReference type="InterPro" id="IPR050796">
    <property type="entry name" value="SCF_F-box_component"/>
</dbReference>
<dbReference type="AlphaFoldDB" id="A0A7J6G710"/>
<dbReference type="InterPro" id="IPR001810">
    <property type="entry name" value="F-box_dom"/>
</dbReference>
<evidence type="ECO:0000313" key="3">
    <source>
        <dbReference type="Proteomes" id="UP000583929"/>
    </source>
</evidence>
<keyword evidence="3" id="KW-1185">Reference proteome</keyword>
<comment type="caution">
    <text evidence="2">The sequence shown here is derived from an EMBL/GenBank/DDBJ whole genome shotgun (WGS) entry which is preliminary data.</text>
</comment>
<dbReference type="Proteomes" id="UP000583929">
    <property type="component" value="Unassembled WGS sequence"/>
</dbReference>
<dbReference type="NCBIfam" id="TIGR01640">
    <property type="entry name" value="F_box_assoc_1"/>
    <property type="match status" value="1"/>
</dbReference>
<accession>A0A7J6G710</accession>
<dbReference type="SMART" id="SM00256">
    <property type="entry name" value="FBOX"/>
    <property type="match status" value="1"/>
</dbReference>